<proteinExistence type="predicted"/>
<sequence>MSDDRVQHSKSQTYQAEDLIPDACKDMTLEQVLTLLVTRIVGSPEQLLIHVVNTDRIKVIEFEVPSEDVAQLLGRRGYTVHALRTISKAILGPLVKRFSYQVSIKSDGQDDRR</sequence>
<gene>
    <name evidence="1" type="ORF">LCGC14_3069310</name>
</gene>
<evidence type="ECO:0008006" key="2">
    <source>
        <dbReference type="Google" id="ProtNLM"/>
    </source>
</evidence>
<evidence type="ECO:0000313" key="1">
    <source>
        <dbReference type="EMBL" id="KKK55960.1"/>
    </source>
</evidence>
<dbReference type="Pfam" id="PF13083">
    <property type="entry name" value="KH_KhpA-B"/>
    <property type="match status" value="1"/>
</dbReference>
<name>A0A0F8X4Y1_9ZZZZ</name>
<comment type="caution">
    <text evidence="1">The sequence shown here is derived from an EMBL/GenBank/DDBJ whole genome shotgun (WGS) entry which is preliminary data.</text>
</comment>
<organism evidence="1">
    <name type="scientific">marine sediment metagenome</name>
    <dbReference type="NCBI Taxonomy" id="412755"/>
    <lineage>
        <taxon>unclassified sequences</taxon>
        <taxon>metagenomes</taxon>
        <taxon>ecological metagenomes</taxon>
    </lineage>
</organism>
<dbReference type="EMBL" id="LAZR01065235">
    <property type="protein sequence ID" value="KKK55960.1"/>
    <property type="molecule type" value="Genomic_DNA"/>
</dbReference>
<reference evidence="1" key="1">
    <citation type="journal article" date="2015" name="Nature">
        <title>Complex archaea that bridge the gap between prokaryotes and eukaryotes.</title>
        <authorList>
            <person name="Spang A."/>
            <person name="Saw J.H."/>
            <person name="Jorgensen S.L."/>
            <person name="Zaremba-Niedzwiedzka K."/>
            <person name="Martijn J."/>
            <person name="Lind A.E."/>
            <person name="van Eijk R."/>
            <person name="Schleper C."/>
            <person name="Guy L."/>
            <person name="Ettema T.J."/>
        </authorList>
    </citation>
    <scope>NUCLEOTIDE SEQUENCE</scope>
</reference>
<protein>
    <recommendedName>
        <fullName evidence="2">KH domain-containing protein</fullName>
    </recommendedName>
</protein>
<dbReference type="AlphaFoldDB" id="A0A0F8X4Y1"/>
<accession>A0A0F8X4Y1</accession>